<protein>
    <recommendedName>
        <fullName evidence="4">AMIN domain-containing protein</fullName>
    </recommendedName>
</protein>
<sequence>MSIILKGLLAAVLSTATIYASVQVDKGSTVGNYAKPGASVEMRYESPKVGLLESAEVRIFLMPVKNYREMKIHLTVDETLETLSIVKNDFTIKTGKDISEYPIEITVRSSEPGVHFIRLIVSAEGKSRAFTVPVYVGEQQTAQIKKNTRKIKVMHAKEILY</sequence>
<organism evidence="2 3">
    <name type="scientific">Sulfurovum riftiae</name>
    <dbReference type="NCBI Taxonomy" id="1630136"/>
    <lineage>
        <taxon>Bacteria</taxon>
        <taxon>Pseudomonadati</taxon>
        <taxon>Campylobacterota</taxon>
        <taxon>Epsilonproteobacteria</taxon>
        <taxon>Campylobacterales</taxon>
        <taxon>Sulfurovaceae</taxon>
        <taxon>Sulfurovum</taxon>
    </lineage>
</organism>
<proteinExistence type="predicted"/>
<keyword evidence="1" id="KW-0732">Signal</keyword>
<dbReference type="STRING" id="1630136.AS592_11880"/>
<feature type="signal peptide" evidence="1">
    <location>
        <begin position="1"/>
        <end position="20"/>
    </location>
</feature>
<evidence type="ECO:0000313" key="3">
    <source>
        <dbReference type="Proteomes" id="UP000075359"/>
    </source>
</evidence>
<gene>
    <name evidence="2" type="ORF">AS592_11880</name>
</gene>
<name>A0A151CI25_9BACT</name>
<dbReference type="EMBL" id="LNKT01000003">
    <property type="protein sequence ID" value="KYJ87192.1"/>
    <property type="molecule type" value="Genomic_DNA"/>
</dbReference>
<dbReference type="Proteomes" id="UP000075359">
    <property type="component" value="Unassembled WGS sequence"/>
</dbReference>
<evidence type="ECO:0008006" key="4">
    <source>
        <dbReference type="Google" id="ProtNLM"/>
    </source>
</evidence>
<evidence type="ECO:0000313" key="2">
    <source>
        <dbReference type="EMBL" id="KYJ87192.1"/>
    </source>
</evidence>
<reference evidence="2 3" key="1">
    <citation type="submission" date="2015-11" db="EMBL/GenBank/DDBJ databases">
        <title>Draft genome of Sulfurovum riftiae 1812E, a member of the Epsilonproteobacteria isolated from the tube of the deep-sea hydrothermal vent tubewom Riftia pachyptila.</title>
        <authorList>
            <person name="Vetriani C."/>
            <person name="Giovannelli D."/>
        </authorList>
    </citation>
    <scope>NUCLEOTIDE SEQUENCE [LARGE SCALE GENOMIC DNA]</scope>
    <source>
        <strain evidence="2 3">1812E</strain>
    </source>
</reference>
<comment type="caution">
    <text evidence="2">The sequence shown here is derived from an EMBL/GenBank/DDBJ whole genome shotgun (WGS) entry which is preliminary data.</text>
</comment>
<dbReference type="AlphaFoldDB" id="A0A151CI25"/>
<accession>A0A151CI25</accession>
<keyword evidence="3" id="KW-1185">Reference proteome</keyword>
<feature type="chain" id="PRO_5007578546" description="AMIN domain-containing protein" evidence="1">
    <location>
        <begin position="21"/>
        <end position="161"/>
    </location>
</feature>
<dbReference type="RefSeq" id="WP_067329098.1">
    <property type="nucleotide sequence ID" value="NZ_LNKT01000003.1"/>
</dbReference>
<evidence type="ECO:0000256" key="1">
    <source>
        <dbReference type="SAM" id="SignalP"/>
    </source>
</evidence>